<dbReference type="GeneID" id="54454134"/>
<sequence length="143" mass="14343">MKITSVLVALAAFAPFAIAGDYEGTTVSTFYSTKTVYLVHTETKTGTPPAYTSSSTSSSSSSSSTPTPVYYPTSYGTSVPSFSSVSNYTVSSTGAYYPTGSGTGSLPNPTTTGAIPTFTGAASHLSSNALVAAIAAGVGYLAL</sequence>
<feature type="chain" id="PRO_5044628806" evidence="2">
    <location>
        <begin position="20"/>
        <end position="143"/>
    </location>
</feature>
<reference evidence="3 5" key="1">
    <citation type="journal article" date="2020" name="Stud. Mycol.">
        <title>101 Dothideomycetes genomes: a test case for predicting lifestyles and emergence of pathogens.</title>
        <authorList>
            <person name="Haridas S."/>
            <person name="Albert R."/>
            <person name="Binder M."/>
            <person name="Bloem J."/>
            <person name="Labutti K."/>
            <person name="Salamov A."/>
            <person name="Andreopoulos B."/>
            <person name="Baker S."/>
            <person name="Barry K."/>
            <person name="Bills G."/>
            <person name="Bluhm B."/>
            <person name="Cannon C."/>
            <person name="Castanera R."/>
            <person name="Culley D."/>
            <person name="Daum C."/>
            <person name="Ezra D."/>
            <person name="Gonzalez J."/>
            <person name="Henrissat B."/>
            <person name="Kuo A."/>
            <person name="Liang C."/>
            <person name="Lipzen A."/>
            <person name="Lutzoni F."/>
            <person name="Magnuson J."/>
            <person name="Mondo S."/>
            <person name="Nolan M."/>
            <person name="Ohm R."/>
            <person name="Pangilinan J."/>
            <person name="Park H.-J."/>
            <person name="Ramirez L."/>
            <person name="Alfaro M."/>
            <person name="Sun H."/>
            <person name="Tritt A."/>
            <person name="Yoshinaga Y."/>
            <person name="Zwiers L.-H."/>
            <person name="Turgeon B."/>
            <person name="Goodwin S."/>
            <person name="Spatafora J."/>
            <person name="Crous P."/>
            <person name="Grigoriev I."/>
        </authorList>
    </citation>
    <scope>NUCLEOTIDE SEQUENCE</scope>
    <source>
        <strain evidence="3 5">CBS 304.34</strain>
    </source>
</reference>
<evidence type="ECO:0000256" key="1">
    <source>
        <dbReference type="SAM" id="MobiDB-lite"/>
    </source>
</evidence>
<reference evidence="5" key="2">
    <citation type="submission" date="2020-04" db="EMBL/GenBank/DDBJ databases">
        <authorList>
            <consortium name="NCBI Genome Project"/>
        </authorList>
    </citation>
    <scope>NUCLEOTIDE SEQUENCE</scope>
    <source>
        <strain evidence="5">CBS 304.34</strain>
    </source>
</reference>
<feature type="region of interest" description="Disordered" evidence="1">
    <location>
        <begin position="44"/>
        <end position="68"/>
    </location>
</feature>
<protein>
    <submittedName>
        <fullName evidence="3 5">Uncharacterized protein</fullName>
    </submittedName>
</protein>
<dbReference type="OrthoDB" id="10522749at2759"/>
<keyword evidence="2" id="KW-0732">Signal</keyword>
<dbReference type="AlphaFoldDB" id="A0A6A6Y1W9"/>
<dbReference type="RefSeq" id="XP_033569775.1">
    <property type="nucleotide sequence ID" value="XM_033713241.1"/>
</dbReference>
<evidence type="ECO:0000256" key="2">
    <source>
        <dbReference type="SAM" id="SignalP"/>
    </source>
</evidence>
<dbReference type="Proteomes" id="UP000504636">
    <property type="component" value="Unplaced"/>
</dbReference>
<accession>A0A6A6Y1W9</accession>
<evidence type="ECO:0000313" key="4">
    <source>
        <dbReference type="Proteomes" id="UP000504636"/>
    </source>
</evidence>
<organism evidence="3">
    <name type="scientific">Mytilinidion resinicola</name>
    <dbReference type="NCBI Taxonomy" id="574789"/>
    <lineage>
        <taxon>Eukaryota</taxon>
        <taxon>Fungi</taxon>
        <taxon>Dikarya</taxon>
        <taxon>Ascomycota</taxon>
        <taxon>Pezizomycotina</taxon>
        <taxon>Dothideomycetes</taxon>
        <taxon>Pleosporomycetidae</taxon>
        <taxon>Mytilinidiales</taxon>
        <taxon>Mytilinidiaceae</taxon>
        <taxon>Mytilinidion</taxon>
    </lineage>
</organism>
<gene>
    <name evidence="3 5" type="ORF">BDZ99DRAFT_200097</name>
</gene>
<keyword evidence="4" id="KW-1185">Reference proteome</keyword>
<feature type="compositionally biased region" description="Low complexity" evidence="1">
    <location>
        <begin position="45"/>
        <end position="68"/>
    </location>
</feature>
<feature type="signal peptide" evidence="2">
    <location>
        <begin position="1"/>
        <end position="19"/>
    </location>
</feature>
<dbReference type="EMBL" id="MU003721">
    <property type="protein sequence ID" value="KAF2802811.1"/>
    <property type="molecule type" value="Genomic_DNA"/>
</dbReference>
<reference evidence="5" key="3">
    <citation type="submission" date="2025-04" db="UniProtKB">
        <authorList>
            <consortium name="RefSeq"/>
        </authorList>
    </citation>
    <scope>IDENTIFICATION</scope>
    <source>
        <strain evidence="5">CBS 304.34</strain>
    </source>
</reference>
<evidence type="ECO:0000313" key="3">
    <source>
        <dbReference type="EMBL" id="KAF2802811.1"/>
    </source>
</evidence>
<proteinExistence type="predicted"/>
<evidence type="ECO:0000313" key="5">
    <source>
        <dbReference type="RefSeq" id="XP_033569775.1"/>
    </source>
</evidence>
<name>A0A6A6Y1W9_9PEZI</name>